<evidence type="ECO:0000256" key="13">
    <source>
        <dbReference type="RuleBase" id="RU000688"/>
    </source>
</evidence>
<keyword evidence="10 13" id="KW-0675">Receptor</keyword>
<organism evidence="16 17">
    <name type="scientific">Pavo cristatus</name>
    <name type="common">Indian peafowl</name>
    <name type="synonym">Blue peafowl</name>
    <dbReference type="NCBI Taxonomy" id="9049"/>
    <lineage>
        <taxon>Eukaryota</taxon>
        <taxon>Metazoa</taxon>
        <taxon>Chordata</taxon>
        <taxon>Craniata</taxon>
        <taxon>Vertebrata</taxon>
        <taxon>Euteleostomi</taxon>
        <taxon>Archelosauria</taxon>
        <taxon>Archosauria</taxon>
        <taxon>Dinosauria</taxon>
        <taxon>Saurischia</taxon>
        <taxon>Theropoda</taxon>
        <taxon>Coelurosauria</taxon>
        <taxon>Aves</taxon>
        <taxon>Neognathae</taxon>
        <taxon>Galloanserae</taxon>
        <taxon>Galliformes</taxon>
        <taxon>Phasianidae</taxon>
        <taxon>Phasianinae</taxon>
        <taxon>Pavo</taxon>
    </lineage>
</organism>
<evidence type="ECO:0000256" key="10">
    <source>
        <dbReference type="ARBA" id="ARBA00023170"/>
    </source>
</evidence>
<dbReference type="Ensembl" id="ENSPSTT00000014114.1">
    <property type="protein sequence ID" value="ENSPSTP00000013463.1"/>
    <property type="gene ID" value="ENSPSTG00000009510.1"/>
</dbReference>
<dbReference type="GO" id="GO:0005886">
    <property type="term" value="C:plasma membrane"/>
    <property type="evidence" value="ECO:0007669"/>
    <property type="project" value="UniProtKB-SubCell"/>
</dbReference>
<evidence type="ECO:0000256" key="6">
    <source>
        <dbReference type="ARBA" id="ARBA00022989"/>
    </source>
</evidence>
<dbReference type="GO" id="GO:0004984">
    <property type="term" value="F:olfactory receptor activity"/>
    <property type="evidence" value="ECO:0007669"/>
    <property type="project" value="InterPro"/>
</dbReference>
<dbReference type="GO" id="GO:0004930">
    <property type="term" value="F:G protein-coupled receptor activity"/>
    <property type="evidence" value="ECO:0007669"/>
    <property type="project" value="UniProtKB-KW"/>
</dbReference>
<reference evidence="16" key="2">
    <citation type="submission" date="2025-09" db="UniProtKB">
        <authorList>
            <consortium name="Ensembl"/>
        </authorList>
    </citation>
    <scope>IDENTIFICATION</scope>
</reference>
<dbReference type="AlphaFoldDB" id="A0A8C9FFH8"/>
<feature type="transmembrane region" description="Helical" evidence="14">
    <location>
        <begin position="137"/>
        <end position="163"/>
    </location>
</feature>
<comment type="subcellular location">
    <subcellularLocation>
        <location evidence="1 14">Cell membrane</location>
        <topology evidence="1 14">Multi-pass membrane protein</topology>
    </subcellularLocation>
</comment>
<evidence type="ECO:0000256" key="9">
    <source>
        <dbReference type="ARBA" id="ARBA00023157"/>
    </source>
</evidence>
<keyword evidence="9" id="KW-1015">Disulfide bond</keyword>
<evidence type="ECO:0000256" key="12">
    <source>
        <dbReference type="ARBA" id="ARBA00023224"/>
    </source>
</evidence>
<dbReference type="Proteomes" id="UP000694428">
    <property type="component" value="Unplaced"/>
</dbReference>
<keyword evidence="5 14" id="KW-0552">Olfaction</keyword>
<evidence type="ECO:0000256" key="4">
    <source>
        <dbReference type="ARBA" id="ARBA00022692"/>
    </source>
</evidence>
<feature type="transmembrane region" description="Helical" evidence="14">
    <location>
        <begin position="205"/>
        <end position="231"/>
    </location>
</feature>
<sequence length="325" mass="36995">MQPLELLMKNSTQINTFLLLGFPGLTDLNVLLFTVLLLTYIVTVVENVFIISLIKANHELCKPMYFFLGQLSFLEVWYISVTVPKLLANFIAEDRSISFAGCMTQLFFFISFMCTECVLLSAMAYDRYVAICQPLRYLFIMTYQMCVCLIALSWFTGFTVSLIKISFISQLEFCGSHVINHFFCDISPVLHLACTDMSVAEMVDFVLALFILLVPLSITVVSYLLIITTILHIPTTQSKKKAFSTCASHLTVVIVFFSTTLFMYARPKKISSYDMNKLVSAVYAVVTPMLNPFIYCLRNQELKKAFKKTLSRLLRKQMIFSLSSS</sequence>
<dbReference type="FunFam" id="1.20.1070.10:FF:000001">
    <property type="entry name" value="Olfactory receptor"/>
    <property type="match status" value="1"/>
</dbReference>
<feature type="transmembrane region" description="Helical" evidence="14">
    <location>
        <begin position="65"/>
        <end position="86"/>
    </location>
</feature>
<dbReference type="CDD" id="cd15224">
    <property type="entry name" value="7tmA_OR6B-like"/>
    <property type="match status" value="1"/>
</dbReference>
<dbReference type="PANTHER" id="PTHR24242:SF253">
    <property type="entry name" value="OLFACTORY RECEPTOR-RELATED"/>
    <property type="match status" value="1"/>
</dbReference>
<evidence type="ECO:0000256" key="14">
    <source>
        <dbReference type="RuleBase" id="RU363047"/>
    </source>
</evidence>
<evidence type="ECO:0000256" key="7">
    <source>
        <dbReference type="ARBA" id="ARBA00023040"/>
    </source>
</evidence>
<dbReference type="InterPro" id="IPR050939">
    <property type="entry name" value="Olfactory_GPCR1"/>
</dbReference>
<evidence type="ECO:0000256" key="11">
    <source>
        <dbReference type="ARBA" id="ARBA00023180"/>
    </source>
</evidence>
<evidence type="ECO:0000256" key="8">
    <source>
        <dbReference type="ARBA" id="ARBA00023136"/>
    </source>
</evidence>
<dbReference type="Gene3D" id="1.20.1070.10">
    <property type="entry name" value="Rhodopsin 7-helix transmembrane proteins"/>
    <property type="match status" value="1"/>
</dbReference>
<evidence type="ECO:0000313" key="17">
    <source>
        <dbReference type="Proteomes" id="UP000694428"/>
    </source>
</evidence>
<evidence type="ECO:0000256" key="2">
    <source>
        <dbReference type="ARBA" id="ARBA00022475"/>
    </source>
</evidence>
<evidence type="ECO:0000256" key="5">
    <source>
        <dbReference type="ARBA" id="ARBA00022725"/>
    </source>
</evidence>
<dbReference type="PROSITE" id="PS50262">
    <property type="entry name" value="G_PROTEIN_RECEP_F1_2"/>
    <property type="match status" value="1"/>
</dbReference>
<keyword evidence="3 14" id="KW-0716">Sensory transduction</keyword>
<proteinExistence type="inferred from homology"/>
<accession>A0A8C9FFH8</accession>
<keyword evidence="12 13" id="KW-0807">Transducer</keyword>
<dbReference type="InterPro" id="IPR000276">
    <property type="entry name" value="GPCR_Rhodpsn"/>
</dbReference>
<dbReference type="Pfam" id="PF13853">
    <property type="entry name" value="7tm_4"/>
    <property type="match status" value="1"/>
</dbReference>
<dbReference type="InterPro" id="IPR000725">
    <property type="entry name" value="Olfact_rcpt"/>
</dbReference>
<name>A0A8C9FFH8_PAVCR</name>
<keyword evidence="17" id="KW-1185">Reference proteome</keyword>
<dbReference type="InterPro" id="IPR017452">
    <property type="entry name" value="GPCR_Rhodpsn_7TM"/>
</dbReference>
<feature type="domain" description="G-protein coupled receptors family 1 profile" evidence="15">
    <location>
        <begin position="46"/>
        <end position="295"/>
    </location>
</feature>
<dbReference type="PANTHER" id="PTHR24242">
    <property type="entry name" value="G-PROTEIN COUPLED RECEPTOR"/>
    <property type="match status" value="1"/>
</dbReference>
<keyword evidence="6 14" id="KW-1133">Transmembrane helix</keyword>
<dbReference type="PRINTS" id="PR00237">
    <property type="entry name" value="GPCRRHODOPSN"/>
</dbReference>
<feature type="transmembrane region" description="Helical" evidence="14">
    <location>
        <begin position="278"/>
        <end position="297"/>
    </location>
</feature>
<reference evidence="16" key="1">
    <citation type="submission" date="2025-08" db="UniProtKB">
        <authorList>
            <consortium name="Ensembl"/>
        </authorList>
    </citation>
    <scope>IDENTIFICATION</scope>
</reference>
<evidence type="ECO:0000256" key="1">
    <source>
        <dbReference type="ARBA" id="ARBA00004651"/>
    </source>
</evidence>
<feature type="transmembrane region" description="Helical" evidence="14">
    <location>
        <begin position="106"/>
        <end position="125"/>
    </location>
</feature>
<keyword evidence="11" id="KW-0325">Glycoprotein</keyword>
<protein>
    <recommendedName>
        <fullName evidence="14">Olfactory receptor</fullName>
    </recommendedName>
</protein>
<evidence type="ECO:0000256" key="3">
    <source>
        <dbReference type="ARBA" id="ARBA00022606"/>
    </source>
</evidence>
<keyword evidence="4 13" id="KW-0812">Transmembrane</keyword>
<evidence type="ECO:0000313" key="16">
    <source>
        <dbReference type="Ensembl" id="ENSPSTP00000013463.1"/>
    </source>
</evidence>
<feature type="transmembrane region" description="Helical" evidence="14">
    <location>
        <begin position="243"/>
        <end position="266"/>
    </location>
</feature>
<keyword evidence="2 14" id="KW-1003">Cell membrane</keyword>
<keyword evidence="7 13" id="KW-0297">G-protein coupled receptor</keyword>
<dbReference type="PROSITE" id="PS00237">
    <property type="entry name" value="G_PROTEIN_RECEP_F1_1"/>
    <property type="match status" value="1"/>
</dbReference>
<comment type="similarity">
    <text evidence="13">Belongs to the G-protein coupled receptor 1 family.</text>
</comment>
<dbReference type="PRINTS" id="PR00245">
    <property type="entry name" value="OLFACTORYR"/>
</dbReference>
<evidence type="ECO:0000259" key="15">
    <source>
        <dbReference type="PROSITE" id="PS50262"/>
    </source>
</evidence>
<dbReference type="SUPFAM" id="SSF81321">
    <property type="entry name" value="Family A G protein-coupled receptor-like"/>
    <property type="match status" value="1"/>
</dbReference>
<keyword evidence="8 14" id="KW-0472">Membrane</keyword>
<feature type="transmembrane region" description="Helical" evidence="14">
    <location>
        <begin position="30"/>
        <end position="53"/>
    </location>
</feature>